<keyword evidence="1" id="KW-0472">Membrane</keyword>
<feature type="transmembrane region" description="Helical" evidence="1">
    <location>
        <begin position="21"/>
        <end position="43"/>
    </location>
</feature>
<dbReference type="Proteomes" id="UP001365542">
    <property type="component" value="Unassembled WGS sequence"/>
</dbReference>
<evidence type="ECO:0000256" key="1">
    <source>
        <dbReference type="SAM" id="Phobius"/>
    </source>
</evidence>
<feature type="transmembrane region" description="Helical" evidence="1">
    <location>
        <begin position="544"/>
        <end position="565"/>
    </location>
</feature>
<gene>
    <name evidence="2" type="ORF">TWF694_005533</name>
</gene>
<comment type="caution">
    <text evidence="2">The sequence shown here is derived from an EMBL/GenBank/DDBJ whole genome shotgun (WGS) entry which is preliminary data.</text>
</comment>
<dbReference type="EMBL" id="JAVHJO010000017">
    <property type="protein sequence ID" value="KAK6525394.1"/>
    <property type="molecule type" value="Genomic_DNA"/>
</dbReference>
<keyword evidence="3" id="KW-1185">Reference proteome</keyword>
<proteinExistence type="predicted"/>
<accession>A0AAV9WVG6</accession>
<sequence length="598" mass="67576">MKSSLGPETKLASTLSSTSRHLANSIFFEFFALLLLSTITLTLKYPLTVSSDLEEPELQSLEEQALLRAAGQVFVSKYPPLAVYLNENVNLTILLDNFLWLALYISLRLSSRQFDIISYSRISLSCILLSNTPLRFQESNLEYALSIITGAAILTRCILSNTTKSIDRLSIPRLLPVVGLLLAAINLDFSMSFLWVCLCIDIFHATYKALCDKKNRVITVLIRHWAVILFLINAVAGIFLATYTLIPQSETSSPAGTENGNLNFLDAEIRQQLRHAKTVSEPVDSSAVYSMYIPKAGFLYAHQEIEEDHEGPEVNIVVFRDMVGVMHPWRFIRHPSYRGTQLENFEEVYLQHAAMETYLQVDVPENSNQNEDDDDRRYSVSNTYIPRGDGTGMWVFAYWPGNLDRGFRLYNNASRCWLGTSYRKTGEEGEYGVTCLGQAKVESSTFYFVDSATASKEMHKSESEEINAFVWAFSHLAASLSLRGSWPTRNPPKHIKETFFSFLSYIDSFFLVSWLVQKLVMAAAVQRGRTLGKRWTERVASNQILMYCFGVVLYTKLMGMTTLGYSDWKLFDDVPDVVGKLLGWLGVGIILEGWVDGV</sequence>
<protein>
    <submittedName>
        <fullName evidence="2">Uncharacterized protein</fullName>
    </submittedName>
</protein>
<feature type="transmembrane region" description="Helical" evidence="1">
    <location>
        <begin position="174"/>
        <end position="205"/>
    </location>
</feature>
<dbReference type="AlphaFoldDB" id="A0AAV9WVG6"/>
<organism evidence="2 3">
    <name type="scientific">Orbilia ellipsospora</name>
    <dbReference type="NCBI Taxonomy" id="2528407"/>
    <lineage>
        <taxon>Eukaryota</taxon>
        <taxon>Fungi</taxon>
        <taxon>Dikarya</taxon>
        <taxon>Ascomycota</taxon>
        <taxon>Pezizomycotina</taxon>
        <taxon>Orbiliomycetes</taxon>
        <taxon>Orbiliales</taxon>
        <taxon>Orbiliaceae</taxon>
        <taxon>Orbilia</taxon>
    </lineage>
</organism>
<reference evidence="2 3" key="1">
    <citation type="submission" date="2019-10" db="EMBL/GenBank/DDBJ databases">
        <authorList>
            <person name="Palmer J.M."/>
        </authorList>
    </citation>
    <scope>NUCLEOTIDE SEQUENCE [LARGE SCALE GENOMIC DNA]</scope>
    <source>
        <strain evidence="2 3">TWF694</strain>
    </source>
</reference>
<keyword evidence="1" id="KW-0812">Transmembrane</keyword>
<feature type="transmembrane region" description="Helical" evidence="1">
    <location>
        <begin position="502"/>
        <end position="524"/>
    </location>
</feature>
<evidence type="ECO:0000313" key="3">
    <source>
        <dbReference type="Proteomes" id="UP001365542"/>
    </source>
</evidence>
<name>A0AAV9WVG6_9PEZI</name>
<keyword evidence="1" id="KW-1133">Transmembrane helix</keyword>
<feature type="transmembrane region" description="Helical" evidence="1">
    <location>
        <begin position="225"/>
        <end position="246"/>
    </location>
</feature>
<evidence type="ECO:0000313" key="2">
    <source>
        <dbReference type="EMBL" id="KAK6525394.1"/>
    </source>
</evidence>